<accession>A0A5D2PVL0</accession>
<reference evidence="1 2" key="1">
    <citation type="submission" date="2019-07" db="EMBL/GenBank/DDBJ databases">
        <title>WGS assembly of Gossypium tomentosum.</title>
        <authorList>
            <person name="Chen Z.J."/>
            <person name="Sreedasyam A."/>
            <person name="Ando A."/>
            <person name="Song Q."/>
            <person name="De L."/>
            <person name="Hulse-Kemp A."/>
            <person name="Ding M."/>
            <person name="Ye W."/>
            <person name="Kirkbride R."/>
            <person name="Jenkins J."/>
            <person name="Plott C."/>
            <person name="Lovell J."/>
            <person name="Lin Y.-M."/>
            <person name="Vaughn R."/>
            <person name="Liu B."/>
            <person name="Li W."/>
            <person name="Simpson S."/>
            <person name="Scheffler B."/>
            <person name="Saski C."/>
            <person name="Grover C."/>
            <person name="Hu G."/>
            <person name="Conover J."/>
            <person name="Carlson J."/>
            <person name="Shu S."/>
            <person name="Boston L."/>
            <person name="Williams M."/>
            <person name="Peterson D."/>
            <person name="Mcgee K."/>
            <person name="Jones D."/>
            <person name="Wendel J."/>
            <person name="Stelly D."/>
            <person name="Grimwood J."/>
            <person name="Schmutz J."/>
        </authorList>
    </citation>
    <scope>NUCLEOTIDE SEQUENCE [LARGE SCALE GENOMIC DNA]</scope>
    <source>
        <strain evidence="1">7179.01</strain>
    </source>
</reference>
<protein>
    <submittedName>
        <fullName evidence="1">Uncharacterized protein</fullName>
    </submittedName>
</protein>
<dbReference type="AlphaFoldDB" id="A0A5D2PVL0"/>
<organism evidence="1 2">
    <name type="scientific">Gossypium tomentosum</name>
    <name type="common">Hawaiian cotton</name>
    <name type="synonym">Gossypium sandvicense</name>
    <dbReference type="NCBI Taxonomy" id="34277"/>
    <lineage>
        <taxon>Eukaryota</taxon>
        <taxon>Viridiplantae</taxon>
        <taxon>Streptophyta</taxon>
        <taxon>Embryophyta</taxon>
        <taxon>Tracheophyta</taxon>
        <taxon>Spermatophyta</taxon>
        <taxon>Magnoliopsida</taxon>
        <taxon>eudicotyledons</taxon>
        <taxon>Gunneridae</taxon>
        <taxon>Pentapetalae</taxon>
        <taxon>rosids</taxon>
        <taxon>malvids</taxon>
        <taxon>Malvales</taxon>
        <taxon>Malvaceae</taxon>
        <taxon>Malvoideae</taxon>
        <taxon>Gossypium</taxon>
    </lineage>
</organism>
<evidence type="ECO:0000313" key="2">
    <source>
        <dbReference type="Proteomes" id="UP000322667"/>
    </source>
</evidence>
<proteinExistence type="predicted"/>
<dbReference type="Proteomes" id="UP000322667">
    <property type="component" value="Chromosome A07"/>
</dbReference>
<gene>
    <name evidence="1" type="ORF">ES332_A07G131000v1</name>
</gene>
<keyword evidence="2" id="KW-1185">Reference proteome</keyword>
<evidence type="ECO:0000313" key="1">
    <source>
        <dbReference type="EMBL" id="TYI18970.1"/>
    </source>
</evidence>
<dbReference type="EMBL" id="CM017616">
    <property type="protein sequence ID" value="TYI18970.1"/>
    <property type="molecule type" value="Genomic_DNA"/>
</dbReference>
<sequence>MIEFKIAIVCDLDLQSCSNPDHSWVVGQGEGECYKSDRFSFCAHQFPIYVSILH</sequence>
<name>A0A5D2PVL0_GOSTO</name>